<sequence length="41" mass="4866">MVNKVLNEQGELEYFSIFISENRNFLASSPVYHVYLISKWV</sequence>
<evidence type="ECO:0000313" key="1">
    <source>
        <dbReference type="EMBL" id="OLF95792.1"/>
    </source>
</evidence>
<evidence type="ECO:0000313" key="4">
    <source>
        <dbReference type="Proteomes" id="UP000429980"/>
    </source>
</evidence>
<evidence type="ECO:0000313" key="3">
    <source>
        <dbReference type="Proteomes" id="UP000185604"/>
    </source>
</evidence>
<gene>
    <name evidence="1" type="ORF">B4121_1354</name>
    <name evidence="2" type="ORF">CHCC15381_3664</name>
</gene>
<comment type="caution">
    <text evidence="1">The sequence shown here is derived from an EMBL/GenBank/DDBJ whole genome shotgun (WGS) entry which is preliminary data.</text>
</comment>
<dbReference type="EMBL" id="NILF01000062">
    <property type="protein sequence ID" value="TWL35221.1"/>
    <property type="molecule type" value="Genomic_DNA"/>
</dbReference>
<dbReference type="Proteomes" id="UP000429980">
    <property type="component" value="Unassembled WGS sequence"/>
</dbReference>
<dbReference type="Proteomes" id="UP000185604">
    <property type="component" value="Unassembled WGS sequence"/>
</dbReference>
<organism evidence="1 3">
    <name type="scientific">Bacillus paralicheniformis</name>
    <dbReference type="NCBI Taxonomy" id="1648923"/>
    <lineage>
        <taxon>Bacteria</taxon>
        <taxon>Bacillati</taxon>
        <taxon>Bacillota</taxon>
        <taxon>Bacilli</taxon>
        <taxon>Bacillales</taxon>
        <taxon>Bacillaceae</taxon>
        <taxon>Bacillus</taxon>
    </lineage>
</organism>
<reference evidence="1 3" key="1">
    <citation type="journal article" date="2016" name="Front. Microbiol.">
        <title>High-Level Heat Resistance of Spores of Bacillus amyloliquefaciens and Bacillus licheniformis Results from the Presence of a spoVA Operon in a Tn1546 Transposon.</title>
        <authorList>
            <person name="Berendsen E.M."/>
            <person name="Koning R.A."/>
            <person name="Boekhorst J."/>
            <person name="de Jong A."/>
            <person name="Kuipers O.P."/>
            <person name="Wells-Bennik M.H."/>
        </authorList>
    </citation>
    <scope>NUCLEOTIDE SEQUENCE [LARGE SCALE GENOMIC DNA]</scope>
    <source>
        <strain evidence="1 3">B4121</strain>
    </source>
</reference>
<accession>A0A6I7TQN4</accession>
<dbReference type="AlphaFoldDB" id="A0A6I7TQN4"/>
<dbReference type="EMBL" id="LKPO01000008">
    <property type="protein sequence ID" value="OLF95792.1"/>
    <property type="molecule type" value="Genomic_DNA"/>
</dbReference>
<keyword evidence="4" id="KW-1185">Reference proteome</keyword>
<reference evidence="2 4" key="2">
    <citation type="submission" date="2019-06" db="EMBL/GenBank/DDBJ databases">
        <title>Genome sequence analysis of &gt;100 Bacillus licheniformis strains suggests intrinsic resistance to this species.</title>
        <authorList>
            <person name="Wels M."/>
            <person name="Siezen R.J."/>
            <person name="Johansen E."/>
            <person name="Stuer-Lauridsen B."/>
            <person name="Bjerre K."/>
            <person name="Nielsen B.K.K."/>
        </authorList>
    </citation>
    <scope>NUCLEOTIDE SEQUENCE [LARGE SCALE GENOMIC DNA]</scope>
    <source>
        <strain evidence="2 4">BAC-15381</strain>
    </source>
</reference>
<evidence type="ECO:0000313" key="2">
    <source>
        <dbReference type="EMBL" id="TWL35221.1"/>
    </source>
</evidence>
<proteinExistence type="predicted"/>
<protein>
    <submittedName>
        <fullName evidence="1">Uncharacterized protein</fullName>
    </submittedName>
</protein>
<name>A0A6I7TQN4_9BACI</name>